<dbReference type="AlphaFoldDB" id="A0A2N5GRL2"/>
<dbReference type="InterPro" id="IPR000182">
    <property type="entry name" value="GNAT_dom"/>
</dbReference>
<dbReference type="Gene3D" id="3.40.630.30">
    <property type="match status" value="1"/>
</dbReference>
<keyword evidence="1 4" id="KW-0808">Transferase</keyword>
<evidence type="ECO:0000313" key="5">
    <source>
        <dbReference type="EMBL" id="PLS00201.1"/>
    </source>
</evidence>
<evidence type="ECO:0000256" key="1">
    <source>
        <dbReference type="ARBA" id="ARBA00022679"/>
    </source>
</evidence>
<dbReference type="Pfam" id="PF00583">
    <property type="entry name" value="Acetyltransf_1"/>
    <property type="match status" value="1"/>
</dbReference>
<evidence type="ECO:0000313" key="6">
    <source>
        <dbReference type="Proteomes" id="UP000234951"/>
    </source>
</evidence>
<evidence type="ECO:0000256" key="2">
    <source>
        <dbReference type="ARBA" id="ARBA00023315"/>
    </source>
</evidence>
<accession>A0A2N5GRL2</accession>
<evidence type="ECO:0000313" key="7">
    <source>
        <dbReference type="Proteomes" id="UP000235114"/>
    </source>
</evidence>
<dbReference type="Proteomes" id="UP000235114">
    <property type="component" value="Unassembled WGS sequence"/>
</dbReference>
<reference evidence="4 6" key="1">
    <citation type="submission" date="2017-11" db="EMBL/GenBank/DDBJ databases">
        <title>Comparitive Functional Genomics of Dry Heat Resistant strains isolated from the Viking Spacecraft.</title>
        <authorList>
            <person name="Seuylemezian A."/>
            <person name="Cooper K."/>
            <person name="Vaishampayan P."/>
        </authorList>
    </citation>
    <scope>NUCLEOTIDE SEQUENCE [LARGE SCALE GENOMIC DNA]</scope>
    <source>
        <strain evidence="4 6">M4.6</strain>
    </source>
</reference>
<dbReference type="SUPFAM" id="SSF55729">
    <property type="entry name" value="Acyl-CoA N-acyltransferases (Nat)"/>
    <property type="match status" value="1"/>
</dbReference>
<name>A0A2N5GRL2_9BACI</name>
<evidence type="ECO:0000259" key="3">
    <source>
        <dbReference type="PROSITE" id="PS51186"/>
    </source>
</evidence>
<dbReference type="CDD" id="cd04301">
    <property type="entry name" value="NAT_SF"/>
    <property type="match status" value="1"/>
</dbReference>
<feature type="domain" description="N-acetyltransferase" evidence="3">
    <location>
        <begin position="3"/>
        <end position="124"/>
    </location>
</feature>
<sequence>MLIRYKKSFEKIAMGLLSFMPTEKDLKKLQQTIKQYESEEDQKLFLWRQEEDIIGLLGVKFADRSGEIQHISVNPSHRQQGIGKAMVKSLKELYPEHQFIANEYTAAFINKCDLDDDRTDEAPL</sequence>
<organism evidence="4 6">
    <name type="scientific">Bacillus canaveralius</name>
    <dbReference type="NCBI Taxonomy" id="1403243"/>
    <lineage>
        <taxon>Bacteria</taxon>
        <taxon>Bacillati</taxon>
        <taxon>Bacillota</taxon>
        <taxon>Bacilli</taxon>
        <taxon>Bacillales</taxon>
        <taxon>Bacillaceae</taxon>
        <taxon>Bacillus</taxon>
    </lineage>
</organism>
<keyword evidence="7" id="KW-1185">Reference proteome</keyword>
<keyword evidence="2" id="KW-0012">Acyltransferase</keyword>
<dbReference type="PROSITE" id="PS51186">
    <property type="entry name" value="GNAT"/>
    <property type="match status" value="1"/>
</dbReference>
<dbReference type="OrthoDB" id="2189687at2"/>
<reference evidence="5 7" key="2">
    <citation type="submission" date="2017-12" db="EMBL/GenBank/DDBJ databases">
        <title>Comparative Functional Genomics of Dry Heat Resistant strains isolated from the Viking Spacecraft.</title>
        <authorList>
            <person name="Seuylemezian A."/>
            <person name="Cooper K."/>
            <person name="Vaishampayan P."/>
        </authorList>
    </citation>
    <scope>NUCLEOTIDE SEQUENCE [LARGE SCALE GENOMIC DNA]</scope>
    <source>
        <strain evidence="5 7">ATCC 29669</strain>
    </source>
</reference>
<dbReference type="InterPro" id="IPR016181">
    <property type="entry name" value="Acyl_CoA_acyltransferase"/>
</dbReference>
<dbReference type="EMBL" id="PGVA01000004">
    <property type="protein sequence ID" value="PLR86081.1"/>
    <property type="molecule type" value="Genomic_DNA"/>
</dbReference>
<dbReference type="PANTHER" id="PTHR43800">
    <property type="entry name" value="PEPTIDYL-LYSINE N-ACETYLTRANSFERASE YJAB"/>
    <property type="match status" value="1"/>
</dbReference>
<dbReference type="GO" id="GO:0016747">
    <property type="term" value="F:acyltransferase activity, transferring groups other than amino-acyl groups"/>
    <property type="evidence" value="ECO:0007669"/>
    <property type="project" value="InterPro"/>
</dbReference>
<comment type="caution">
    <text evidence="4">The sequence shown here is derived from an EMBL/GenBank/DDBJ whole genome shotgun (WGS) entry which is preliminary data.</text>
</comment>
<proteinExistence type="predicted"/>
<evidence type="ECO:0000313" key="4">
    <source>
        <dbReference type="EMBL" id="PLR86081.1"/>
    </source>
</evidence>
<gene>
    <name evidence="4" type="ORF">CU635_03340</name>
    <name evidence="5" type="ORF">CVD25_05050</name>
</gene>
<dbReference type="Proteomes" id="UP000234951">
    <property type="component" value="Unassembled WGS sequence"/>
</dbReference>
<dbReference type="RefSeq" id="WP_101575745.1">
    <property type="nucleotide sequence ID" value="NZ_PGVA01000004.1"/>
</dbReference>
<dbReference type="EMBL" id="PGVD01000013">
    <property type="protein sequence ID" value="PLS00201.1"/>
    <property type="molecule type" value="Genomic_DNA"/>
</dbReference>
<dbReference type="PANTHER" id="PTHR43800:SF1">
    <property type="entry name" value="PEPTIDYL-LYSINE N-ACETYLTRANSFERASE YJAB"/>
    <property type="match status" value="1"/>
</dbReference>
<protein>
    <submittedName>
        <fullName evidence="4">N-acetyltransferase</fullName>
    </submittedName>
</protein>